<protein>
    <submittedName>
        <fullName evidence="2">Uncharacterized protein</fullName>
    </submittedName>
</protein>
<feature type="compositionally biased region" description="Gly residues" evidence="1">
    <location>
        <begin position="90"/>
        <end position="99"/>
    </location>
</feature>
<organism evidence="2 3">
    <name type="scientific">Aspergillus mulundensis</name>
    <dbReference type="NCBI Taxonomy" id="1810919"/>
    <lineage>
        <taxon>Eukaryota</taxon>
        <taxon>Fungi</taxon>
        <taxon>Dikarya</taxon>
        <taxon>Ascomycota</taxon>
        <taxon>Pezizomycotina</taxon>
        <taxon>Eurotiomycetes</taxon>
        <taxon>Eurotiomycetidae</taxon>
        <taxon>Eurotiales</taxon>
        <taxon>Aspergillaceae</taxon>
        <taxon>Aspergillus</taxon>
        <taxon>Aspergillus subgen. Nidulantes</taxon>
    </lineage>
</organism>
<evidence type="ECO:0000256" key="1">
    <source>
        <dbReference type="SAM" id="MobiDB-lite"/>
    </source>
</evidence>
<gene>
    <name evidence="2" type="ORF">DSM5745_00986</name>
</gene>
<dbReference type="GeneID" id="38111356"/>
<feature type="region of interest" description="Disordered" evidence="1">
    <location>
        <begin position="1"/>
        <end position="112"/>
    </location>
</feature>
<proteinExistence type="predicted"/>
<dbReference type="Proteomes" id="UP000256690">
    <property type="component" value="Unassembled WGS sequence"/>
</dbReference>
<feature type="compositionally biased region" description="Basic and acidic residues" evidence="1">
    <location>
        <begin position="100"/>
        <end position="112"/>
    </location>
</feature>
<name>A0A3D8T568_9EURO</name>
<feature type="compositionally biased region" description="Polar residues" evidence="1">
    <location>
        <begin position="25"/>
        <end position="36"/>
    </location>
</feature>
<accession>A0A3D8T568</accession>
<dbReference type="RefSeq" id="XP_026608847.1">
    <property type="nucleotide sequence ID" value="XM_026743002.1"/>
</dbReference>
<dbReference type="EMBL" id="PVWQ01000001">
    <property type="protein sequence ID" value="RDW93664.1"/>
    <property type="molecule type" value="Genomic_DNA"/>
</dbReference>
<evidence type="ECO:0000313" key="2">
    <source>
        <dbReference type="EMBL" id="RDW93664.1"/>
    </source>
</evidence>
<sequence length="112" mass="11878">MPSTRKPGYQALDVSDANEAGMDASNLQDRITSQGASGAPRRGFEESRGHLQVPGQTRPGALEGETINREGDLEEEVDLDEDAYRAFRAGAGGGSGGQKGEYDAASKEYDDL</sequence>
<keyword evidence="3" id="KW-1185">Reference proteome</keyword>
<comment type="caution">
    <text evidence="2">The sequence shown here is derived from an EMBL/GenBank/DDBJ whole genome shotgun (WGS) entry which is preliminary data.</text>
</comment>
<feature type="compositionally biased region" description="Acidic residues" evidence="1">
    <location>
        <begin position="72"/>
        <end position="81"/>
    </location>
</feature>
<dbReference type="AlphaFoldDB" id="A0A3D8T568"/>
<evidence type="ECO:0000313" key="3">
    <source>
        <dbReference type="Proteomes" id="UP000256690"/>
    </source>
</evidence>
<reference evidence="2 3" key="1">
    <citation type="journal article" date="2018" name="IMA Fungus">
        <title>IMA Genome-F 9: Draft genome sequence of Annulohypoxylon stygium, Aspergillus mulundensis, Berkeleyomyces basicola (syn. Thielaviopsis basicola), Ceratocystis smalleyi, two Cercospora beticola strains, Coleophoma cylindrospora, Fusarium fracticaudum, Phialophora cf. hyalina, and Morchella septimelata.</title>
        <authorList>
            <person name="Wingfield B.D."/>
            <person name="Bills G.F."/>
            <person name="Dong Y."/>
            <person name="Huang W."/>
            <person name="Nel W.J."/>
            <person name="Swalarsk-Parry B.S."/>
            <person name="Vaghefi N."/>
            <person name="Wilken P.M."/>
            <person name="An Z."/>
            <person name="de Beer Z.W."/>
            <person name="De Vos L."/>
            <person name="Chen L."/>
            <person name="Duong T.A."/>
            <person name="Gao Y."/>
            <person name="Hammerbacher A."/>
            <person name="Kikkert J.R."/>
            <person name="Li Y."/>
            <person name="Li H."/>
            <person name="Li K."/>
            <person name="Li Q."/>
            <person name="Liu X."/>
            <person name="Ma X."/>
            <person name="Naidoo K."/>
            <person name="Pethybridge S.J."/>
            <person name="Sun J."/>
            <person name="Steenkamp E.T."/>
            <person name="van der Nest M.A."/>
            <person name="van Wyk S."/>
            <person name="Wingfield M.J."/>
            <person name="Xiong C."/>
            <person name="Yue Q."/>
            <person name="Zhang X."/>
        </authorList>
    </citation>
    <scope>NUCLEOTIDE SEQUENCE [LARGE SCALE GENOMIC DNA]</scope>
    <source>
        <strain evidence="2 3">DSM 5745</strain>
    </source>
</reference>